<dbReference type="EMBL" id="VYZN01000008">
    <property type="protein sequence ID" value="KAE9543471.1"/>
    <property type="molecule type" value="Genomic_DNA"/>
</dbReference>
<keyword evidence="1" id="KW-0812">Transmembrane</keyword>
<dbReference type="AlphaFoldDB" id="A0A6G0U2X5"/>
<comment type="caution">
    <text evidence="2">The sequence shown here is derived from an EMBL/GenBank/DDBJ whole genome shotgun (WGS) entry which is preliminary data.</text>
</comment>
<keyword evidence="1" id="KW-1133">Transmembrane helix</keyword>
<keyword evidence="1" id="KW-0472">Membrane</keyword>
<dbReference type="Proteomes" id="UP000475862">
    <property type="component" value="Unassembled WGS sequence"/>
</dbReference>
<protein>
    <submittedName>
        <fullName evidence="2">Uncharacterized protein</fullName>
    </submittedName>
</protein>
<proteinExistence type="predicted"/>
<feature type="transmembrane region" description="Helical" evidence="1">
    <location>
        <begin position="49"/>
        <end position="69"/>
    </location>
</feature>
<sequence>MSMCHIMRTKHYKTINYEKFCIKLSSILTQPKHFLSHNHIKNRFGRKLILLKNLFVTFFVGKCLLLILYCTKNIHFSIGNHPQTTIKTTHKEPCNKFSKLFGHPKIFYRHFKKNFSKKTKISVISLKLTFCENFKPSTYLVWADRPSPLRIIKFNLTVGGLVVELWWCGGGEI</sequence>
<accession>A0A6G0U2X5</accession>
<evidence type="ECO:0000256" key="1">
    <source>
        <dbReference type="SAM" id="Phobius"/>
    </source>
</evidence>
<evidence type="ECO:0000313" key="2">
    <source>
        <dbReference type="EMBL" id="KAE9543471.1"/>
    </source>
</evidence>
<gene>
    <name evidence="2" type="ORF">AGLY_002271</name>
</gene>
<evidence type="ECO:0000313" key="3">
    <source>
        <dbReference type="Proteomes" id="UP000475862"/>
    </source>
</evidence>
<organism evidence="2 3">
    <name type="scientific">Aphis glycines</name>
    <name type="common">Soybean aphid</name>
    <dbReference type="NCBI Taxonomy" id="307491"/>
    <lineage>
        <taxon>Eukaryota</taxon>
        <taxon>Metazoa</taxon>
        <taxon>Ecdysozoa</taxon>
        <taxon>Arthropoda</taxon>
        <taxon>Hexapoda</taxon>
        <taxon>Insecta</taxon>
        <taxon>Pterygota</taxon>
        <taxon>Neoptera</taxon>
        <taxon>Paraneoptera</taxon>
        <taxon>Hemiptera</taxon>
        <taxon>Sternorrhyncha</taxon>
        <taxon>Aphidomorpha</taxon>
        <taxon>Aphidoidea</taxon>
        <taxon>Aphididae</taxon>
        <taxon>Aphidini</taxon>
        <taxon>Aphis</taxon>
        <taxon>Aphis</taxon>
    </lineage>
</organism>
<keyword evidence="3" id="KW-1185">Reference proteome</keyword>
<reference evidence="2 3" key="1">
    <citation type="submission" date="2019-08" db="EMBL/GenBank/DDBJ databases">
        <title>The genome of the soybean aphid Biotype 1, its phylome, world population structure and adaptation to the North American continent.</title>
        <authorList>
            <person name="Giordano R."/>
            <person name="Donthu R.K."/>
            <person name="Hernandez A.G."/>
            <person name="Wright C.L."/>
            <person name="Zimin A.V."/>
        </authorList>
    </citation>
    <scope>NUCLEOTIDE SEQUENCE [LARGE SCALE GENOMIC DNA]</scope>
    <source>
        <tissue evidence="2">Whole aphids</tissue>
    </source>
</reference>
<name>A0A6G0U2X5_APHGL</name>